<evidence type="ECO:0000313" key="1">
    <source>
        <dbReference type="EMBL" id="GFQ65391.1"/>
    </source>
</evidence>
<dbReference type="EMBL" id="BMAO01000234">
    <property type="protein sequence ID" value="GFQ65391.1"/>
    <property type="molecule type" value="Genomic_DNA"/>
</dbReference>
<evidence type="ECO:0000313" key="2">
    <source>
        <dbReference type="Proteomes" id="UP000887116"/>
    </source>
</evidence>
<protein>
    <submittedName>
        <fullName evidence="1">Uncharacterized protein</fullName>
    </submittedName>
</protein>
<dbReference type="AlphaFoldDB" id="A0A8X6K7M5"/>
<reference evidence="1" key="1">
    <citation type="submission" date="2020-07" db="EMBL/GenBank/DDBJ databases">
        <title>Multicomponent nature underlies the extraordinary mechanical properties of spider dragline silk.</title>
        <authorList>
            <person name="Kono N."/>
            <person name="Nakamura H."/>
            <person name="Mori M."/>
            <person name="Yoshida Y."/>
            <person name="Ohtoshi R."/>
            <person name="Malay A.D."/>
            <person name="Moran D.A.P."/>
            <person name="Tomita M."/>
            <person name="Numata K."/>
            <person name="Arakawa K."/>
        </authorList>
    </citation>
    <scope>NUCLEOTIDE SEQUENCE</scope>
</reference>
<comment type="caution">
    <text evidence="1">The sequence shown here is derived from an EMBL/GenBank/DDBJ whole genome shotgun (WGS) entry which is preliminary data.</text>
</comment>
<sequence length="88" mass="10132">MQKHPDKKSSRGTGSPRAGRVIWCHSCTAFRGYGITERGARRTYKALRVKHTHSERHTRNSEETRTHQGLSGYRRCAFCAFSGRKMFC</sequence>
<organism evidence="1 2">
    <name type="scientific">Trichonephila clavata</name>
    <name type="common">Joro spider</name>
    <name type="synonym">Nephila clavata</name>
    <dbReference type="NCBI Taxonomy" id="2740835"/>
    <lineage>
        <taxon>Eukaryota</taxon>
        <taxon>Metazoa</taxon>
        <taxon>Ecdysozoa</taxon>
        <taxon>Arthropoda</taxon>
        <taxon>Chelicerata</taxon>
        <taxon>Arachnida</taxon>
        <taxon>Araneae</taxon>
        <taxon>Araneomorphae</taxon>
        <taxon>Entelegynae</taxon>
        <taxon>Araneoidea</taxon>
        <taxon>Nephilidae</taxon>
        <taxon>Trichonephila</taxon>
    </lineage>
</organism>
<proteinExistence type="predicted"/>
<name>A0A8X6K7M5_TRICU</name>
<gene>
    <name evidence="1" type="ORF">TNCT_254131</name>
</gene>
<keyword evidence="2" id="KW-1185">Reference proteome</keyword>
<dbReference type="Proteomes" id="UP000887116">
    <property type="component" value="Unassembled WGS sequence"/>
</dbReference>
<accession>A0A8X6K7M5</accession>